<dbReference type="Proteomes" id="UP000095192">
    <property type="component" value="Unassembled WGS sequence"/>
</dbReference>
<keyword evidence="4" id="KW-1185">Reference proteome</keyword>
<keyword evidence="1" id="KW-0175">Coiled coil</keyword>
<accession>A0A1D3D613</accession>
<gene>
    <name evidence="3" type="ORF">cyc_07837</name>
</gene>
<feature type="compositionally biased region" description="Basic and acidic residues" evidence="2">
    <location>
        <begin position="179"/>
        <end position="198"/>
    </location>
</feature>
<feature type="region of interest" description="Disordered" evidence="2">
    <location>
        <begin position="179"/>
        <end position="252"/>
    </location>
</feature>
<evidence type="ECO:0000313" key="4">
    <source>
        <dbReference type="Proteomes" id="UP000095192"/>
    </source>
</evidence>
<evidence type="ECO:0000313" key="3">
    <source>
        <dbReference type="EMBL" id="OEH78889.1"/>
    </source>
</evidence>
<dbReference type="VEuPathDB" id="ToxoDB:cyc_07837"/>
<sequence>MAYNRSHSSETPSASDFSLLQGASQTPSPRKRATQRFPAPLGGAFSSPQQPQRPLRRKPPGECFRDSPGTGSQWRIEPQEGAVPLEGRISQDGSSHSSPPPPVSGGSGRSFAGSRHPESRQQEEIRPSPLLRPPTPSCHPYATAGRAPPRQWKGGHSAWSECCLGKASGKDAACRAEISASERRGERKQGCLREEEPSSQRGTFNDVSCSTTRSSSGSRYESRRCEAFQEEGKRGGDGLVGETSGETEAGHPGVNQACRGHKAGAPAHALSSVSAIPCAAADDDVSRMTESEVRIYARQLQALTKVLLCNMRCLYNTARAEIERKDQRITKQETELNLLKKMQQQQENSRGTLQYPNK</sequence>
<evidence type="ECO:0000256" key="2">
    <source>
        <dbReference type="SAM" id="MobiDB-lite"/>
    </source>
</evidence>
<reference evidence="3 4" key="1">
    <citation type="journal article" date="2016" name="BMC Genomics">
        <title>Comparative genomics reveals Cyclospora cayetanensis possesses coccidia-like metabolism and invasion components but unique surface antigens.</title>
        <authorList>
            <person name="Liu S."/>
            <person name="Wang L."/>
            <person name="Zheng H."/>
            <person name="Xu Z."/>
            <person name="Roellig D.M."/>
            <person name="Li N."/>
            <person name="Frace M.A."/>
            <person name="Tang K."/>
            <person name="Arrowood M.J."/>
            <person name="Moss D.M."/>
            <person name="Zhang L."/>
            <person name="Feng Y."/>
            <person name="Xiao L."/>
        </authorList>
    </citation>
    <scope>NUCLEOTIDE SEQUENCE [LARGE SCALE GENOMIC DNA]</scope>
    <source>
        <strain evidence="3 4">CHN_HEN01</strain>
    </source>
</reference>
<dbReference type="InParanoid" id="A0A1D3D613"/>
<feature type="compositionally biased region" description="Low complexity" evidence="2">
    <location>
        <begin position="208"/>
        <end position="219"/>
    </location>
</feature>
<feature type="compositionally biased region" description="Polar residues" evidence="2">
    <location>
        <begin position="1"/>
        <end position="28"/>
    </location>
</feature>
<feature type="compositionally biased region" description="Basic and acidic residues" evidence="2">
    <location>
        <begin position="220"/>
        <end position="236"/>
    </location>
</feature>
<proteinExistence type="predicted"/>
<evidence type="ECO:0000256" key="1">
    <source>
        <dbReference type="SAM" id="Coils"/>
    </source>
</evidence>
<name>A0A1D3D613_9EIME</name>
<feature type="compositionally biased region" description="Basic and acidic residues" evidence="2">
    <location>
        <begin position="115"/>
        <end position="126"/>
    </location>
</feature>
<comment type="caution">
    <text evidence="3">The sequence shown here is derived from an EMBL/GenBank/DDBJ whole genome shotgun (WGS) entry which is preliminary data.</text>
</comment>
<dbReference type="AlphaFoldDB" id="A0A1D3D613"/>
<dbReference type="EMBL" id="JROU02000585">
    <property type="protein sequence ID" value="OEH78889.1"/>
    <property type="molecule type" value="Genomic_DNA"/>
</dbReference>
<organism evidence="3 4">
    <name type="scientific">Cyclospora cayetanensis</name>
    <dbReference type="NCBI Taxonomy" id="88456"/>
    <lineage>
        <taxon>Eukaryota</taxon>
        <taxon>Sar</taxon>
        <taxon>Alveolata</taxon>
        <taxon>Apicomplexa</taxon>
        <taxon>Conoidasida</taxon>
        <taxon>Coccidia</taxon>
        <taxon>Eucoccidiorida</taxon>
        <taxon>Eimeriorina</taxon>
        <taxon>Eimeriidae</taxon>
        <taxon>Cyclospora</taxon>
    </lineage>
</organism>
<protein>
    <submittedName>
        <fullName evidence="3">Uncharacterized protein</fullName>
    </submittedName>
</protein>
<feature type="region of interest" description="Disordered" evidence="2">
    <location>
        <begin position="1"/>
        <end position="157"/>
    </location>
</feature>
<feature type="coiled-coil region" evidence="1">
    <location>
        <begin position="315"/>
        <end position="342"/>
    </location>
</feature>